<evidence type="ECO:0000313" key="3">
    <source>
        <dbReference type="Proteomes" id="UP001205843"/>
    </source>
</evidence>
<accession>A0AAE3G2K2</accession>
<sequence>MDDPAGFGFTVLMLGLGCLSMIAKLLEGPYTFFDSTTKAAFAAVLGNWSYFFYFVSPGEALNPGADGALDWFEAAGITLVAALSGFTLGFAVWLVASVPRWLRGGAQAIAVVADEGERRQHERAVQERDAYARIADEIDSGRLDRGTWVKAFERAKGDRQRAEAEYIRLRKRAMTGR</sequence>
<feature type="transmembrane region" description="Helical" evidence="1">
    <location>
        <begin position="38"/>
        <end position="55"/>
    </location>
</feature>
<dbReference type="AlphaFoldDB" id="A0AAE3G2K2"/>
<proteinExistence type="predicted"/>
<keyword evidence="1" id="KW-0472">Membrane</keyword>
<keyword evidence="1" id="KW-0812">Transmembrane</keyword>
<gene>
    <name evidence="2" type="ORF">J2T57_001571</name>
</gene>
<protein>
    <submittedName>
        <fullName evidence="2">Uncharacterized protein</fullName>
    </submittedName>
</protein>
<dbReference type="RefSeq" id="WP_253476476.1">
    <property type="nucleotide sequence ID" value="NZ_JALJXV010000003.1"/>
</dbReference>
<name>A0AAE3G2K2_9GAMM</name>
<evidence type="ECO:0000313" key="2">
    <source>
        <dbReference type="EMBL" id="MCP1674469.1"/>
    </source>
</evidence>
<feature type="transmembrane region" description="Helical" evidence="1">
    <location>
        <begin position="6"/>
        <end position="26"/>
    </location>
</feature>
<comment type="caution">
    <text evidence="2">The sequence shown here is derived from an EMBL/GenBank/DDBJ whole genome shotgun (WGS) entry which is preliminary data.</text>
</comment>
<keyword evidence="3" id="KW-1185">Reference proteome</keyword>
<reference evidence="2" key="1">
    <citation type="submission" date="2022-03" db="EMBL/GenBank/DDBJ databases">
        <title>Genomic Encyclopedia of Type Strains, Phase III (KMG-III): the genomes of soil and plant-associated and newly described type strains.</title>
        <authorList>
            <person name="Whitman W."/>
        </authorList>
    </citation>
    <scope>NUCLEOTIDE SEQUENCE</scope>
    <source>
        <strain evidence="2">ANL 6-2</strain>
    </source>
</reference>
<organism evidence="2 3">
    <name type="scientific">Natronocella acetinitrilica</name>
    <dbReference type="NCBI Taxonomy" id="414046"/>
    <lineage>
        <taxon>Bacteria</taxon>
        <taxon>Pseudomonadati</taxon>
        <taxon>Pseudomonadota</taxon>
        <taxon>Gammaproteobacteria</taxon>
        <taxon>Chromatiales</taxon>
        <taxon>Ectothiorhodospiraceae</taxon>
        <taxon>Natronocella</taxon>
    </lineage>
</organism>
<feature type="transmembrane region" description="Helical" evidence="1">
    <location>
        <begin position="75"/>
        <end position="96"/>
    </location>
</feature>
<dbReference type="EMBL" id="JALJXV010000003">
    <property type="protein sequence ID" value="MCP1674469.1"/>
    <property type="molecule type" value="Genomic_DNA"/>
</dbReference>
<evidence type="ECO:0000256" key="1">
    <source>
        <dbReference type="SAM" id="Phobius"/>
    </source>
</evidence>
<keyword evidence="1" id="KW-1133">Transmembrane helix</keyword>
<dbReference type="Proteomes" id="UP001205843">
    <property type="component" value="Unassembled WGS sequence"/>
</dbReference>